<keyword evidence="6" id="KW-1185">Reference proteome</keyword>
<feature type="domain" description="HTH deoR-type" evidence="4">
    <location>
        <begin position="6"/>
        <end position="61"/>
    </location>
</feature>
<dbReference type="OrthoDB" id="9814815at2"/>
<dbReference type="Gene3D" id="1.10.10.10">
    <property type="entry name" value="Winged helix-like DNA-binding domain superfamily/Winged helix DNA-binding domain"/>
    <property type="match status" value="1"/>
</dbReference>
<evidence type="ECO:0000313" key="6">
    <source>
        <dbReference type="Proteomes" id="UP000295722"/>
    </source>
</evidence>
<dbReference type="InterPro" id="IPR037171">
    <property type="entry name" value="NagB/RpiA_transferase-like"/>
</dbReference>
<dbReference type="InterPro" id="IPR001034">
    <property type="entry name" value="DeoR_HTH"/>
</dbReference>
<evidence type="ECO:0000259" key="4">
    <source>
        <dbReference type="PROSITE" id="PS51000"/>
    </source>
</evidence>
<keyword evidence="2" id="KW-0805">Transcription regulation</keyword>
<keyword evidence="1" id="KW-0678">Repressor</keyword>
<dbReference type="Pfam" id="PF08220">
    <property type="entry name" value="HTH_DeoR"/>
    <property type="match status" value="1"/>
</dbReference>
<dbReference type="GO" id="GO:0003700">
    <property type="term" value="F:DNA-binding transcription factor activity"/>
    <property type="evidence" value="ECO:0007669"/>
    <property type="project" value="InterPro"/>
</dbReference>
<dbReference type="InterPro" id="IPR036390">
    <property type="entry name" value="WH_DNA-bd_sf"/>
</dbReference>
<dbReference type="PANTHER" id="PTHR30363">
    <property type="entry name" value="HTH-TYPE TRANSCRIPTIONAL REGULATOR SRLR-RELATED"/>
    <property type="match status" value="1"/>
</dbReference>
<evidence type="ECO:0000313" key="5">
    <source>
        <dbReference type="EMBL" id="TDG19362.1"/>
    </source>
</evidence>
<evidence type="ECO:0000256" key="2">
    <source>
        <dbReference type="ARBA" id="ARBA00023015"/>
    </source>
</evidence>
<dbReference type="SUPFAM" id="SSF46785">
    <property type="entry name" value="Winged helix' DNA-binding domain"/>
    <property type="match status" value="1"/>
</dbReference>
<dbReference type="AlphaFoldDB" id="A0A4R5M2Q4"/>
<proteinExistence type="predicted"/>
<dbReference type="RefSeq" id="WP_133198571.1">
    <property type="nucleotide sequence ID" value="NZ_JBHUCW010000021.1"/>
</dbReference>
<protein>
    <submittedName>
        <fullName evidence="5">DeoR/GlpR transcriptional regulator</fullName>
    </submittedName>
</protein>
<accession>A0A4R5M2Q4</accession>
<evidence type="ECO:0000256" key="3">
    <source>
        <dbReference type="ARBA" id="ARBA00023163"/>
    </source>
</evidence>
<dbReference type="EMBL" id="SMRP01000022">
    <property type="protein sequence ID" value="TDG19362.1"/>
    <property type="molecule type" value="Genomic_DNA"/>
</dbReference>
<dbReference type="PROSITE" id="PS51000">
    <property type="entry name" value="HTH_DEOR_2"/>
    <property type="match status" value="1"/>
</dbReference>
<keyword evidence="3" id="KW-0804">Transcription</keyword>
<dbReference type="InterPro" id="IPR050313">
    <property type="entry name" value="Carb_Metab_HTH_regulators"/>
</dbReference>
<dbReference type="PRINTS" id="PR00037">
    <property type="entry name" value="HTHLACR"/>
</dbReference>
<name>A0A4R5M2Q4_9BURK</name>
<organism evidence="5 6">
    <name type="scientific">Paraburkholderia silviterrae</name>
    <dbReference type="NCBI Taxonomy" id="2528715"/>
    <lineage>
        <taxon>Bacteria</taxon>
        <taxon>Pseudomonadati</taxon>
        <taxon>Pseudomonadota</taxon>
        <taxon>Betaproteobacteria</taxon>
        <taxon>Burkholderiales</taxon>
        <taxon>Burkholderiaceae</taxon>
        <taxon>Paraburkholderia</taxon>
    </lineage>
</organism>
<gene>
    <name evidence="5" type="ORF">EYW47_30705</name>
</gene>
<evidence type="ECO:0000256" key="1">
    <source>
        <dbReference type="ARBA" id="ARBA00022491"/>
    </source>
</evidence>
<dbReference type="SMART" id="SM00420">
    <property type="entry name" value="HTH_DEOR"/>
    <property type="match status" value="1"/>
</dbReference>
<dbReference type="Proteomes" id="UP000295722">
    <property type="component" value="Unassembled WGS sequence"/>
</dbReference>
<reference evidence="5 6" key="1">
    <citation type="submission" date="2019-03" db="EMBL/GenBank/DDBJ databases">
        <title>Paraburkholderia sp. 4M-K11, isolated from subtropical forest soil.</title>
        <authorList>
            <person name="Gao Z.-H."/>
            <person name="Qiu L.-H."/>
        </authorList>
    </citation>
    <scope>NUCLEOTIDE SEQUENCE [LARGE SCALE GENOMIC DNA]</scope>
    <source>
        <strain evidence="5 6">4M-K11</strain>
    </source>
</reference>
<sequence length="260" mass="27110">MTDEIPIARRELIASRLAAGQAVVAATLAAEFGVSEDAIRRDLRALAAQGQCRRVYGGALPITPASAPMAARMDEARERKEALARTGAAQVRRGELLFLDSGSTNLALADALPEDHELTVATNSVDIAAALLRRGDVRLIMVGGAVDPVVGGCVDAAAVASVLNMNIDACFLGACAVSPREGVSAFEFADASFKRAVLARSRRTFILSTTDKLGAQASHRIADLDALECVIVEHDAPRAQITALSKAGTTVLRADPPAGL</sequence>
<dbReference type="InterPro" id="IPR014036">
    <property type="entry name" value="DeoR-like_C"/>
</dbReference>
<dbReference type="SUPFAM" id="SSF100950">
    <property type="entry name" value="NagB/RpiA/CoA transferase-like"/>
    <property type="match status" value="1"/>
</dbReference>
<dbReference type="SMART" id="SM01134">
    <property type="entry name" value="DeoRC"/>
    <property type="match status" value="1"/>
</dbReference>
<dbReference type="InterPro" id="IPR036388">
    <property type="entry name" value="WH-like_DNA-bd_sf"/>
</dbReference>
<dbReference type="Pfam" id="PF00455">
    <property type="entry name" value="DeoRC"/>
    <property type="match status" value="1"/>
</dbReference>
<comment type="caution">
    <text evidence="5">The sequence shown here is derived from an EMBL/GenBank/DDBJ whole genome shotgun (WGS) entry which is preliminary data.</text>
</comment>
<dbReference type="PANTHER" id="PTHR30363:SF4">
    <property type="entry name" value="GLYCEROL-3-PHOSPHATE REGULON REPRESSOR"/>
    <property type="match status" value="1"/>
</dbReference>